<dbReference type="EMBL" id="CP146203">
    <property type="protein sequence ID" value="XBH21114.1"/>
    <property type="molecule type" value="Genomic_DNA"/>
</dbReference>
<evidence type="ECO:0000256" key="1">
    <source>
        <dbReference type="ARBA" id="ARBA00006479"/>
    </source>
</evidence>
<dbReference type="AlphaFoldDB" id="A0AAU7DUV4"/>
<sequence>MANVLDSAPILLALDIGGTNSRGEVLLSEGGKLSPPLHSAAVPTPVQDGDAAMRAITSLSEGLLALLTPGQRDRVVGVGLGVPGVLDGTTGTVKFASNLGWRNRDVAGQLRQALGLPVFLFHDVTAAGTAEQRLGAGRGAADVLSVFIGTGIAATVTSGGHMLSGGPLPLGGHQPVGEMGHLPVALDGPECSCGQHGCLELYCSARAIGRRYSEALGIDPWGPDAKSSRDLVLALDNDPVAREVWATATRYLAHGLLAATTVVGPARIVLGGGLAAAGDVLVDPVRGWLQQMARVVHVPEIVTAELGQRAGVMGVALLTADRLELQSKAA</sequence>
<accession>A0AAU7DUV4</accession>
<reference evidence="2" key="1">
    <citation type="submission" date="2024-02" db="EMBL/GenBank/DDBJ databases">
        <title>Tomenella chthoni gen. nov. sp. nov., a member of the family Jonesiaceae isolated from bat guano.</title>
        <authorList>
            <person name="Miller S.L."/>
            <person name="King J."/>
            <person name="Sankaranarayanan K."/>
            <person name="Lawson P.A."/>
        </authorList>
    </citation>
    <scope>NUCLEOTIDE SEQUENCE</scope>
    <source>
        <strain evidence="2">BS-20</strain>
    </source>
</reference>
<dbReference type="Pfam" id="PF00480">
    <property type="entry name" value="ROK"/>
    <property type="match status" value="1"/>
</dbReference>
<name>A0AAU7DUV4_9MICO</name>
<proteinExistence type="inferred from homology"/>
<dbReference type="PANTHER" id="PTHR18964:SF149">
    <property type="entry name" value="BIFUNCTIONAL UDP-N-ACETYLGLUCOSAMINE 2-EPIMERASE_N-ACETYLMANNOSAMINE KINASE"/>
    <property type="match status" value="1"/>
</dbReference>
<evidence type="ECO:0000313" key="2">
    <source>
        <dbReference type="EMBL" id="XBH21114.1"/>
    </source>
</evidence>
<organism evidence="2">
    <name type="scientific">Jonesiaceae bacterium BS-20</name>
    <dbReference type="NCBI Taxonomy" id="3120821"/>
    <lineage>
        <taxon>Bacteria</taxon>
        <taxon>Bacillati</taxon>
        <taxon>Actinomycetota</taxon>
        <taxon>Actinomycetes</taxon>
        <taxon>Micrococcales</taxon>
        <taxon>Jonesiaceae</taxon>
    </lineage>
</organism>
<dbReference type="Gene3D" id="3.30.420.40">
    <property type="match status" value="2"/>
</dbReference>
<dbReference type="SUPFAM" id="SSF53067">
    <property type="entry name" value="Actin-like ATPase domain"/>
    <property type="match status" value="1"/>
</dbReference>
<dbReference type="PANTHER" id="PTHR18964">
    <property type="entry name" value="ROK (REPRESSOR, ORF, KINASE) FAMILY"/>
    <property type="match status" value="1"/>
</dbReference>
<comment type="similarity">
    <text evidence="1">Belongs to the ROK (NagC/XylR) family.</text>
</comment>
<gene>
    <name evidence="2" type="ORF">V5R04_12965</name>
</gene>
<dbReference type="InterPro" id="IPR043129">
    <property type="entry name" value="ATPase_NBD"/>
</dbReference>
<protein>
    <submittedName>
        <fullName evidence="2">ROK family protein</fullName>
    </submittedName>
</protein>
<dbReference type="InterPro" id="IPR000600">
    <property type="entry name" value="ROK"/>
</dbReference>